<evidence type="ECO:0000313" key="3">
    <source>
        <dbReference type="Proteomes" id="UP000076744"/>
    </source>
</evidence>
<dbReference type="OrthoDB" id="4869202at2759"/>
<gene>
    <name evidence="2" type="ORF">ISF_01489</name>
</gene>
<evidence type="ECO:0000256" key="1">
    <source>
        <dbReference type="SAM" id="MobiDB-lite"/>
    </source>
</evidence>
<proteinExistence type="predicted"/>
<dbReference type="RefSeq" id="XP_018707862.1">
    <property type="nucleotide sequence ID" value="XM_018845096.1"/>
</dbReference>
<reference evidence="2 3" key="1">
    <citation type="journal article" date="2016" name="Genome Biol. Evol.">
        <title>Divergent and convergent evolution of fungal pathogenicity.</title>
        <authorList>
            <person name="Shang Y."/>
            <person name="Xiao G."/>
            <person name="Zheng P."/>
            <person name="Cen K."/>
            <person name="Zhan S."/>
            <person name="Wang C."/>
        </authorList>
    </citation>
    <scope>NUCLEOTIDE SEQUENCE [LARGE SCALE GENOMIC DNA]</scope>
    <source>
        <strain evidence="2 3">ARSEF 2679</strain>
    </source>
</reference>
<dbReference type="AlphaFoldDB" id="A0A168DBV5"/>
<keyword evidence="3" id="KW-1185">Reference proteome</keyword>
<name>A0A168DBV5_CORFA</name>
<dbReference type="Proteomes" id="UP000076744">
    <property type="component" value="Unassembled WGS sequence"/>
</dbReference>
<feature type="compositionally biased region" description="Polar residues" evidence="1">
    <location>
        <begin position="100"/>
        <end position="110"/>
    </location>
</feature>
<dbReference type="GeneID" id="30017781"/>
<dbReference type="EMBL" id="AZHB01000002">
    <property type="protein sequence ID" value="OAA72416.1"/>
    <property type="molecule type" value="Genomic_DNA"/>
</dbReference>
<comment type="caution">
    <text evidence="2">The sequence shown here is derived from an EMBL/GenBank/DDBJ whole genome shotgun (WGS) entry which is preliminary data.</text>
</comment>
<accession>A0A168DBV5</accession>
<organism evidence="2 3">
    <name type="scientific">Cordyceps fumosorosea (strain ARSEF 2679)</name>
    <name type="common">Isaria fumosorosea</name>
    <dbReference type="NCBI Taxonomy" id="1081104"/>
    <lineage>
        <taxon>Eukaryota</taxon>
        <taxon>Fungi</taxon>
        <taxon>Dikarya</taxon>
        <taxon>Ascomycota</taxon>
        <taxon>Pezizomycotina</taxon>
        <taxon>Sordariomycetes</taxon>
        <taxon>Hypocreomycetidae</taxon>
        <taxon>Hypocreales</taxon>
        <taxon>Cordycipitaceae</taxon>
        <taxon>Cordyceps</taxon>
    </lineage>
</organism>
<feature type="region of interest" description="Disordered" evidence="1">
    <location>
        <begin position="99"/>
        <end position="120"/>
    </location>
</feature>
<protein>
    <submittedName>
        <fullName evidence="2">Uncharacterized protein</fullName>
    </submittedName>
</protein>
<sequence>MDTMRILDQHIDRSLLTLPPAEAGQCQFIWTNAPRPRRSREEDEHTLASPSTTATEYKKNRKTTMPATAESDAGGLLGMLQQACRRSVRVPRKQMRKILTRTQDNRQQPHGQGHDGVRRWSVATLVESESYYEERTKTKEQ</sequence>
<feature type="region of interest" description="Disordered" evidence="1">
    <location>
        <begin position="32"/>
        <end position="74"/>
    </location>
</feature>
<evidence type="ECO:0000313" key="2">
    <source>
        <dbReference type="EMBL" id="OAA72416.1"/>
    </source>
</evidence>